<feature type="region of interest" description="Disordered" evidence="1">
    <location>
        <begin position="476"/>
        <end position="566"/>
    </location>
</feature>
<name>A0A836BQG5_9CHLO</name>
<dbReference type="EMBL" id="JAEHOE010000138">
    <property type="protein sequence ID" value="KAG2484992.1"/>
    <property type="molecule type" value="Genomic_DNA"/>
</dbReference>
<protein>
    <submittedName>
        <fullName evidence="2">Uncharacterized protein</fullName>
    </submittedName>
</protein>
<evidence type="ECO:0000313" key="3">
    <source>
        <dbReference type="Proteomes" id="UP000612055"/>
    </source>
</evidence>
<feature type="region of interest" description="Disordered" evidence="1">
    <location>
        <begin position="580"/>
        <end position="612"/>
    </location>
</feature>
<feature type="compositionally biased region" description="Low complexity" evidence="1">
    <location>
        <begin position="351"/>
        <end position="383"/>
    </location>
</feature>
<feature type="region of interest" description="Disordered" evidence="1">
    <location>
        <begin position="1312"/>
        <end position="1347"/>
    </location>
</feature>
<sequence length="1378" mass="134203">MPLTLKRLFGAGGSSGKHKASQLSVLVIGDVSRLTLPIPPGQSELTALLAAPDDGSPCTSQAGSSFAGQHSLKAHQASFKGFRHILQQLGGGGGASSSSSTPQAMAEAQQQLAAFFKQLGDYPDVAFLGPAEDGSLPRDRVLPKLTKLFKQSAAPVVLLVYAGPSDERGNWRLSGGPPGPGAGSAGPSTGPLGRSSLGPGAGGSGPNSPCGAGSGSWAGAAAAALGGGASTGGGSAFPGASGGSGSAAAAGVPSAVVSFREVSMLWQRHRKHSQRLVLLLDCANSGYWVSALRMLSKAEQLELSLGVQAADCAAPAVQPWQLAYQPGIFLQLFLQANKWRREPRRNGGPQGAQQVPGQAQQPAAAEAASPASASASPSPAGNNGNNGNGGREPWLPGMLPSFYATWLSDSLVDYAVPLRFFNCQAALAAVQGNPIEQMAAADAAADAAKDASLSAGGGGGGVVRASSVLAAAEAAARATRGPRGQGQGQGQAVPRSSDSLAEGSDLGQGDGSAHGAPSLPDGARRRFSSLADYFSPGPGTGPGGAPTSPGGPGSMRPPLAHPSQRAASMGATTNLLVHGGRTAPGAGAGPGAGGFGPGTSSGGGSGPMGALLGAVGPGGVQPNMSTPQAPVWGHLGMGVASAGCSEAGQRYPTMPGVEPQAGPSSSTPDPLYPHTSASGPRSDLPSDSLSMARGLGLGLHATAGHTASAGPSFRSPPSGGDHSGPGGAHHGTAVRPVELEVGPDGAMDSEADSPSGIEALSVQHSARSDTAAVAWGRRSTRADREGLLMVDERMGGVTSSFTEGPPGPGGFVNQLVGALTEVATERRLWGRRLPLGGDETMDTLMQDADLDRAASNASLPSFMLPRDLNPTSEPDPAAAGGGGGGGGLSAATSILLTSTNLPNLGGPPPPGGHGLPPSRSFTAGGAGAAAGPGVGVGAGGPVLSVRLSGGGLDPRQSVGTPRQASRLMMSSTIDRAAPGFGAVSSGAGSGIGGGGGGGLASMTPTSMSLLGESTEADVAAAAAALTAAAAAFAAAEAHAATLLGRSAAAGGDGDGDGLGLLDSAMALLLRQHLDGGAASPGGGGGRGGSGSGVNTPGGGGGMAVSVALGGRDLDSPLPSASPCLSPMASGTWDRRRYVRPPAAAAGSGSGLGSAVGERGSGRDSFHLPPSGSAMLRSLLKQHVSIADSMDLDALGTPLPRRPGRFEMAGSESSSFVFGDDQERFDMLRILREQGLGGEDDEEEGGEEGGLQQAHGLALAAALQARLAAAAEGRGGGGGGMDMTSACSGLGLGLAGHGPGPAGPEVHMLSMEVPGLHGPASRGGSSGQAAVGAPQGAGTEQGQGLGGVSAAAAVGAGLEAPGEQEGAVVGEADVRLDVA</sequence>
<reference evidence="2" key="1">
    <citation type="journal article" date="2020" name="bioRxiv">
        <title>Comparative genomics of Chlamydomonas.</title>
        <authorList>
            <person name="Craig R.J."/>
            <person name="Hasan A.R."/>
            <person name="Ness R.W."/>
            <person name="Keightley P.D."/>
        </authorList>
    </citation>
    <scope>NUCLEOTIDE SEQUENCE</scope>
    <source>
        <strain evidence="2">CCAP 11/70</strain>
    </source>
</reference>
<feature type="region of interest" description="Disordered" evidence="1">
    <location>
        <begin position="168"/>
        <end position="213"/>
    </location>
</feature>
<feature type="compositionally biased region" description="Gly residues" evidence="1">
    <location>
        <begin position="879"/>
        <end position="888"/>
    </location>
</feature>
<evidence type="ECO:0000256" key="1">
    <source>
        <dbReference type="SAM" id="MobiDB-lite"/>
    </source>
</evidence>
<keyword evidence="3" id="KW-1185">Reference proteome</keyword>
<evidence type="ECO:0000313" key="2">
    <source>
        <dbReference type="EMBL" id="KAG2484992.1"/>
    </source>
</evidence>
<feature type="region of interest" description="Disordered" evidence="1">
    <location>
        <begin position="649"/>
        <end position="732"/>
    </location>
</feature>
<feature type="region of interest" description="Disordered" evidence="1">
    <location>
        <begin position="342"/>
        <end position="392"/>
    </location>
</feature>
<feature type="region of interest" description="Disordered" evidence="1">
    <location>
        <begin position="861"/>
        <end position="926"/>
    </location>
</feature>
<feature type="compositionally biased region" description="Polar residues" evidence="1">
    <location>
        <begin position="675"/>
        <end position="689"/>
    </location>
</feature>
<gene>
    <name evidence="2" type="ORF">HYH03_016285</name>
</gene>
<feature type="compositionally biased region" description="Low complexity" evidence="1">
    <location>
        <begin position="185"/>
        <end position="198"/>
    </location>
</feature>
<feature type="region of interest" description="Disordered" evidence="1">
    <location>
        <begin position="1141"/>
        <end position="1161"/>
    </location>
</feature>
<proteinExistence type="predicted"/>
<feature type="compositionally biased region" description="Gly residues" evidence="1">
    <location>
        <begin position="586"/>
        <end position="607"/>
    </location>
</feature>
<dbReference type="Proteomes" id="UP000612055">
    <property type="component" value="Unassembled WGS sequence"/>
</dbReference>
<comment type="caution">
    <text evidence="2">The sequence shown here is derived from an EMBL/GenBank/DDBJ whole genome shotgun (WGS) entry which is preliminary data.</text>
</comment>
<accession>A0A836BQG5</accession>
<feature type="compositionally biased region" description="Low complexity" evidence="1">
    <location>
        <begin position="698"/>
        <end position="707"/>
    </location>
</feature>
<feature type="compositionally biased region" description="Low complexity" evidence="1">
    <location>
        <begin position="1317"/>
        <end position="1337"/>
    </location>
</feature>
<feature type="compositionally biased region" description="Polar residues" evidence="1">
    <location>
        <begin position="890"/>
        <end position="899"/>
    </location>
</feature>
<feature type="region of interest" description="Disordered" evidence="1">
    <location>
        <begin position="1077"/>
        <end position="1098"/>
    </location>
</feature>
<organism evidence="2 3">
    <name type="scientific">Edaphochlamys debaryana</name>
    <dbReference type="NCBI Taxonomy" id="47281"/>
    <lineage>
        <taxon>Eukaryota</taxon>
        <taxon>Viridiplantae</taxon>
        <taxon>Chlorophyta</taxon>
        <taxon>core chlorophytes</taxon>
        <taxon>Chlorophyceae</taxon>
        <taxon>CS clade</taxon>
        <taxon>Chlamydomonadales</taxon>
        <taxon>Chlamydomonadales incertae sedis</taxon>
        <taxon>Edaphochlamys</taxon>
    </lineage>
</organism>
<feature type="compositionally biased region" description="Gly residues" evidence="1">
    <location>
        <begin position="1078"/>
        <end position="1098"/>
    </location>
</feature>
<dbReference type="OrthoDB" id="549190at2759"/>